<evidence type="ECO:0000313" key="2">
    <source>
        <dbReference type="EMBL" id="KAH3879849.1"/>
    </source>
</evidence>
<organism evidence="2 3">
    <name type="scientific">Dreissena polymorpha</name>
    <name type="common">Zebra mussel</name>
    <name type="synonym">Mytilus polymorpha</name>
    <dbReference type="NCBI Taxonomy" id="45954"/>
    <lineage>
        <taxon>Eukaryota</taxon>
        <taxon>Metazoa</taxon>
        <taxon>Spiralia</taxon>
        <taxon>Lophotrochozoa</taxon>
        <taxon>Mollusca</taxon>
        <taxon>Bivalvia</taxon>
        <taxon>Autobranchia</taxon>
        <taxon>Heteroconchia</taxon>
        <taxon>Euheterodonta</taxon>
        <taxon>Imparidentia</taxon>
        <taxon>Neoheterodontei</taxon>
        <taxon>Myida</taxon>
        <taxon>Dreissenoidea</taxon>
        <taxon>Dreissenidae</taxon>
        <taxon>Dreissena</taxon>
    </lineage>
</organism>
<evidence type="ECO:0000313" key="3">
    <source>
        <dbReference type="Proteomes" id="UP000828390"/>
    </source>
</evidence>
<feature type="compositionally biased region" description="Gly residues" evidence="1">
    <location>
        <begin position="28"/>
        <end position="37"/>
    </location>
</feature>
<sequence length="61" mass="6213">MSSSSGKRDSHYPGAVTGASAGIDSWGSGSGTGGSGGVMIPEMQRRLETVTGWTHEELLTS</sequence>
<dbReference type="Proteomes" id="UP000828390">
    <property type="component" value="Unassembled WGS sequence"/>
</dbReference>
<protein>
    <submittedName>
        <fullName evidence="2">Uncharacterized protein</fullName>
    </submittedName>
</protein>
<reference evidence="2" key="1">
    <citation type="journal article" date="2019" name="bioRxiv">
        <title>The Genome of the Zebra Mussel, Dreissena polymorpha: A Resource for Invasive Species Research.</title>
        <authorList>
            <person name="McCartney M.A."/>
            <person name="Auch B."/>
            <person name="Kono T."/>
            <person name="Mallez S."/>
            <person name="Zhang Y."/>
            <person name="Obille A."/>
            <person name="Becker A."/>
            <person name="Abrahante J.E."/>
            <person name="Garbe J."/>
            <person name="Badalamenti J.P."/>
            <person name="Herman A."/>
            <person name="Mangelson H."/>
            <person name="Liachko I."/>
            <person name="Sullivan S."/>
            <person name="Sone E.D."/>
            <person name="Koren S."/>
            <person name="Silverstein K.A.T."/>
            <person name="Beckman K.B."/>
            <person name="Gohl D.M."/>
        </authorList>
    </citation>
    <scope>NUCLEOTIDE SEQUENCE</scope>
    <source>
        <strain evidence="2">Duluth1</strain>
        <tissue evidence="2">Whole animal</tissue>
    </source>
</reference>
<gene>
    <name evidence="2" type="ORF">DPMN_003756</name>
</gene>
<feature type="compositionally biased region" description="Basic and acidic residues" evidence="1">
    <location>
        <begin position="1"/>
        <end position="11"/>
    </location>
</feature>
<comment type="caution">
    <text evidence="2">The sequence shown here is derived from an EMBL/GenBank/DDBJ whole genome shotgun (WGS) entry which is preliminary data.</text>
</comment>
<reference evidence="2" key="2">
    <citation type="submission" date="2020-11" db="EMBL/GenBank/DDBJ databases">
        <authorList>
            <person name="McCartney M.A."/>
            <person name="Auch B."/>
            <person name="Kono T."/>
            <person name="Mallez S."/>
            <person name="Becker A."/>
            <person name="Gohl D.M."/>
            <person name="Silverstein K.A.T."/>
            <person name="Koren S."/>
            <person name="Bechman K.B."/>
            <person name="Herman A."/>
            <person name="Abrahante J.E."/>
            <person name="Garbe J."/>
        </authorList>
    </citation>
    <scope>NUCLEOTIDE SEQUENCE</scope>
    <source>
        <strain evidence="2">Duluth1</strain>
        <tissue evidence="2">Whole animal</tissue>
    </source>
</reference>
<evidence type="ECO:0000256" key="1">
    <source>
        <dbReference type="SAM" id="MobiDB-lite"/>
    </source>
</evidence>
<proteinExistence type="predicted"/>
<keyword evidence="3" id="KW-1185">Reference proteome</keyword>
<dbReference type="AlphaFoldDB" id="A0A9D4MQA4"/>
<dbReference type="EMBL" id="JAIWYP010000001">
    <property type="protein sequence ID" value="KAH3879849.1"/>
    <property type="molecule type" value="Genomic_DNA"/>
</dbReference>
<accession>A0A9D4MQA4</accession>
<name>A0A9D4MQA4_DREPO</name>
<feature type="region of interest" description="Disordered" evidence="1">
    <location>
        <begin position="1"/>
        <end position="39"/>
    </location>
</feature>